<dbReference type="Gene3D" id="3.20.20.80">
    <property type="entry name" value="Glycosidases"/>
    <property type="match status" value="1"/>
</dbReference>
<dbReference type="GO" id="GO:0004560">
    <property type="term" value="F:alpha-L-fucosidase activity"/>
    <property type="evidence" value="ECO:0007669"/>
    <property type="project" value="InterPro"/>
</dbReference>
<comment type="caution">
    <text evidence="2">The sequence shown here is derived from an EMBL/GenBank/DDBJ whole genome shotgun (WGS) entry which is preliminary data.</text>
</comment>
<dbReference type="Pfam" id="PF01120">
    <property type="entry name" value="Alpha_L_fucos"/>
    <property type="match status" value="1"/>
</dbReference>
<dbReference type="SUPFAM" id="SSF51445">
    <property type="entry name" value="(Trans)glycosidases"/>
    <property type="match status" value="1"/>
</dbReference>
<dbReference type="InterPro" id="IPR057739">
    <property type="entry name" value="Glyco_hydro_29_N"/>
</dbReference>
<sequence>MKEKQEKRVDSQERMKWWNEARFGMFIHWGLYSVFRKRLLGNAS</sequence>
<dbReference type="EMBL" id="QMPZ01000180">
    <property type="protein sequence ID" value="RLE07279.1"/>
    <property type="molecule type" value="Genomic_DNA"/>
</dbReference>
<gene>
    <name evidence="2" type="ORF">DRJ00_08430</name>
</gene>
<evidence type="ECO:0000259" key="1">
    <source>
        <dbReference type="Pfam" id="PF01120"/>
    </source>
</evidence>
<dbReference type="Proteomes" id="UP000279422">
    <property type="component" value="Unassembled WGS sequence"/>
</dbReference>
<dbReference type="GO" id="GO:0005975">
    <property type="term" value="P:carbohydrate metabolic process"/>
    <property type="evidence" value="ECO:0007669"/>
    <property type="project" value="InterPro"/>
</dbReference>
<evidence type="ECO:0000313" key="2">
    <source>
        <dbReference type="EMBL" id="RLE07279.1"/>
    </source>
</evidence>
<evidence type="ECO:0000313" key="3">
    <source>
        <dbReference type="Proteomes" id="UP000279422"/>
    </source>
</evidence>
<name>A0A497E3H4_UNCAE</name>
<protein>
    <recommendedName>
        <fullName evidence="1">Glycoside hydrolase family 29 N-terminal domain-containing protein</fullName>
    </recommendedName>
</protein>
<reference evidence="2 3" key="1">
    <citation type="submission" date="2018-06" db="EMBL/GenBank/DDBJ databases">
        <title>Extensive metabolic versatility and redundancy in microbially diverse, dynamic hydrothermal sediments.</title>
        <authorList>
            <person name="Dombrowski N."/>
            <person name="Teske A."/>
            <person name="Baker B.J."/>
        </authorList>
    </citation>
    <scope>NUCLEOTIDE SEQUENCE [LARGE SCALE GENOMIC DNA]</scope>
    <source>
        <strain evidence="2">B47_G16</strain>
    </source>
</reference>
<accession>A0A497E3H4</accession>
<dbReference type="InterPro" id="IPR017853">
    <property type="entry name" value="GH"/>
</dbReference>
<dbReference type="AlphaFoldDB" id="A0A497E3H4"/>
<organism evidence="2 3">
    <name type="scientific">Aerophobetes bacterium</name>
    <dbReference type="NCBI Taxonomy" id="2030807"/>
    <lineage>
        <taxon>Bacteria</taxon>
        <taxon>Candidatus Aerophobota</taxon>
    </lineage>
</organism>
<proteinExistence type="predicted"/>
<feature type="domain" description="Glycoside hydrolase family 29 N-terminal" evidence="1">
    <location>
        <begin position="3"/>
        <end position="36"/>
    </location>
</feature>